<feature type="domain" description="Glycine-rich" evidence="2">
    <location>
        <begin position="242"/>
        <end position="446"/>
    </location>
</feature>
<name>A0ABT9T690_9GAMM</name>
<dbReference type="EMBL" id="JAUSSJ010000001">
    <property type="protein sequence ID" value="MDQ0018985.1"/>
    <property type="molecule type" value="Genomic_DNA"/>
</dbReference>
<evidence type="ECO:0000313" key="4">
    <source>
        <dbReference type="Proteomes" id="UP001244623"/>
    </source>
</evidence>
<dbReference type="RefSeq" id="WP_307618046.1">
    <property type="nucleotide sequence ID" value="NZ_JAUSSJ010000001.1"/>
</dbReference>
<reference evidence="3 4" key="1">
    <citation type="submission" date="2023-07" db="EMBL/GenBank/DDBJ databases">
        <title>Sorghum-associated microbial communities from plants grown in Nebraska, USA.</title>
        <authorList>
            <person name="Schachtman D."/>
        </authorList>
    </citation>
    <scope>NUCLEOTIDE SEQUENCE [LARGE SCALE GENOMIC DNA]</scope>
    <source>
        <strain evidence="3 4">CC49</strain>
    </source>
</reference>
<gene>
    <name evidence="3" type="ORF">J2X94_001113</name>
</gene>
<dbReference type="Pfam" id="PF21722">
    <property type="entry name" value="Gly_rich_2"/>
    <property type="match status" value="1"/>
</dbReference>
<accession>A0ABT9T690</accession>
<protein>
    <recommendedName>
        <fullName evidence="2">Glycine-rich domain-containing protein</fullName>
    </recommendedName>
</protein>
<keyword evidence="4" id="KW-1185">Reference proteome</keyword>
<organism evidence="3 4">
    <name type="scientific">[Curtobacterium] plantarum</name>
    <dbReference type="NCBI Taxonomy" id="221276"/>
    <lineage>
        <taxon>Bacteria</taxon>
        <taxon>Pseudomonadati</taxon>
        <taxon>Pseudomonadota</taxon>
        <taxon>Gammaproteobacteria</taxon>
        <taxon>Enterobacterales</taxon>
        <taxon>Erwiniaceae</taxon>
        <taxon>Pantoea</taxon>
    </lineage>
</organism>
<feature type="region of interest" description="Disordered" evidence="1">
    <location>
        <begin position="1"/>
        <end position="23"/>
    </location>
</feature>
<sequence>MQTSSQPKLLPVPFADAGSKQNIPNDSQIGITAGRASYVDGFPPLTRTPLAAGGVPPFGTDFNGVLNDITAAVRWSQSGSGYPFNAAFNTAISGYPKGARIPNSTLDGYWLNTTDGNTANPEVTGAATTGWVPAESYGVTAITGLSGSSVTLTTLQASKERITLAGTLSANINLVLPAWIKRWTVVNNCTGAFSVTFKTPSGNGVPVPAGTVAILQGDGVDILPGANPGGLIATRVFIATGNYTPTPGTKKIKVTAIGGGGGGGGSAATDSTTRSCGGGGGAGNAVVSVFNVADITFPVNINIGSAGVGGAAGGSPGGNGGNGGTTSFGSLFTVLGGFGGGGGTLTNDTVPLVAPNGGTPAQPTVGNLLNIKGSAGLPGIVGGNAIVSGAGGASLLGGGGNPISTGASTGGDVGVYGGGGSGAISVKSSATGRTGGTGGAGLVIIEEYA</sequence>
<proteinExistence type="predicted"/>
<dbReference type="Proteomes" id="UP001244623">
    <property type="component" value="Unassembled WGS sequence"/>
</dbReference>
<comment type="caution">
    <text evidence="3">The sequence shown here is derived from an EMBL/GenBank/DDBJ whole genome shotgun (WGS) entry which is preliminary data.</text>
</comment>
<evidence type="ECO:0000313" key="3">
    <source>
        <dbReference type="EMBL" id="MDQ0018985.1"/>
    </source>
</evidence>
<evidence type="ECO:0000259" key="2">
    <source>
        <dbReference type="Pfam" id="PF21722"/>
    </source>
</evidence>
<dbReference type="InterPro" id="IPR049304">
    <property type="entry name" value="Gly_rich_dom"/>
</dbReference>
<evidence type="ECO:0000256" key="1">
    <source>
        <dbReference type="SAM" id="MobiDB-lite"/>
    </source>
</evidence>